<gene>
    <name evidence="1" type="ORF">LMG29542_02701</name>
</gene>
<proteinExistence type="predicted"/>
<protein>
    <submittedName>
        <fullName evidence="1">Uncharacterized protein</fullName>
    </submittedName>
</protein>
<accession>A0A6J5DR92</accession>
<dbReference type="Proteomes" id="UP000494363">
    <property type="component" value="Unassembled WGS sequence"/>
</dbReference>
<reference evidence="1 2" key="1">
    <citation type="submission" date="2020-04" db="EMBL/GenBank/DDBJ databases">
        <authorList>
            <person name="De Canck E."/>
        </authorList>
    </citation>
    <scope>NUCLEOTIDE SEQUENCE [LARGE SCALE GENOMIC DNA]</scope>
    <source>
        <strain evidence="1 2">LMG 29542</strain>
    </source>
</reference>
<organism evidence="1 2">
    <name type="scientific">Paraburkholderia humisilvae</name>
    <dbReference type="NCBI Taxonomy" id="627669"/>
    <lineage>
        <taxon>Bacteria</taxon>
        <taxon>Pseudomonadati</taxon>
        <taxon>Pseudomonadota</taxon>
        <taxon>Betaproteobacteria</taxon>
        <taxon>Burkholderiales</taxon>
        <taxon>Burkholderiaceae</taxon>
        <taxon>Paraburkholderia</taxon>
    </lineage>
</organism>
<keyword evidence="2" id="KW-1185">Reference proteome</keyword>
<dbReference type="RefSeq" id="WP_175226958.1">
    <property type="nucleotide sequence ID" value="NZ_CADIKH010000011.1"/>
</dbReference>
<sequence>MKGSSSVVREVSEEESRHVPPVGAVVAPSVLARVFAGQPLPFATNPDGSVDLDVYRAWLESIWKEGMDAFEEQSSFVVVQSEKLKVVHAFTVSAAE</sequence>
<dbReference type="EMBL" id="CADIKH010000011">
    <property type="protein sequence ID" value="CAB3755811.1"/>
    <property type="molecule type" value="Genomic_DNA"/>
</dbReference>
<dbReference type="AlphaFoldDB" id="A0A6J5DR92"/>
<evidence type="ECO:0000313" key="2">
    <source>
        <dbReference type="Proteomes" id="UP000494363"/>
    </source>
</evidence>
<name>A0A6J5DR92_9BURK</name>
<evidence type="ECO:0000313" key="1">
    <source>
        <dbReference type="EMBL" id="CAB3755811.1"/>
    </source>
</evidence>